<evidence type="ECO:0000313" key="1">
    <source>
        <dbReference type="EMBL" id="WQH16117.1"/>
    </source>
</evidence>
<dbReference type="EMBL" id="CP140153">
    <property type="protein sequence ID" value="WQH16117.1"/>
    <property type="molecule type" value="Genomic_DNA"/>
</dbReference>
<reference evidence="1 2" key="1">
    <citation type="submission" date="2023-11" db="EMBL/GenBank/DDBJ databases">
        <title>MicrobeMod: A computational toolkit for identifying prokaryotic methylation and restriction-modification with nanopore sequencing.</title>
        <authorList>
            <person name="Crits-Christoph A."/>
            <person name="Kang S.C."/>
            <person name="Lee H."/>
            <person name="Ostrov N."/>
        </authorList>
    </citation>
    <scope>NUCLEOTIDE SEQUENCE [LARGE SCALE GENOMIC DNA]</scope>
    <source>
        <strain evidence="1 2">ATCC 49870</strain>
    </source>
</reference>
<protein>
    <recommendedName>
        <fullName evidence="3">Alpha-E domain-containing protein</fullName>
    </recommendedName>
</protein>
<keyword evidence="2" id="KW-1185">Reference proteome</keyword>
<evidence type="ECO:0000313" key="2">
    <source>
        <dbReference type="Proteomes" id="UP001327459"/>
    </source>
</evidence>
<organism evidence="1 2">
    <name type="scientific">Guyparkeria halophila</name>
    <dbReference type="NCBI Taxonomy" id="47960"/>
    <lineage>
        <taxon>Bacteria</taxon>
        <taxon>Pseudomonadati</taxon>
        <taxon>Pseudomonadota</taxon>
        <taxon>Gammaproteobacteria</taxon>
        <taxon>Chromatiales</taxon>
        <taxon>Thioalkalibacteraceae</taxon>
        <taxon>Guyparkeria</taxon>
    </lineage>
</organism>
<proteinExistence type="predicted"/>
<name>A0ABZ0YY03_9GAMM</name>
<gene>
    <name evidence="1" type="ORF">SR882_10180</name>
</gene>
<accession>A0ABZ0YY03</accession>
<dbReference type="Proteomes" id="UP001327459">
    <property type="component" value="Chromosome"/>
</dbReference>
<sequence>MKPDEFWKNFRLGEELAISGNFIYDGLRRFHEMKRLDYDEEIFDFLYHVSVGLERLTKIAIVLCEHKATTDQEALEKSLITHSLNDLVARLKTSAPINLGTNHNELISILTTFYNSLRYDRFSLASSFSGGKERKAIVGWLEKSLNITLCHGNALFGIDNPEQCRKFVRRTILKITRQIYEVIQKEARGLNIYTYELRHASKAESVFLREIDIVNEDILWKELLVFFMNTRSTSGYLGFLRKIEPLDFDPALADEYLACFASDSAKAMVMDELEHHYSELEDGARARLETMTIINAPNVCFDDED</sequence>
<evidence type="ECO:0008006" key="3">
    <source>
        <dbReference type="Google" id="ProtNLM"/>
    </source>
</evidence>
<dbReference type="RefSeq" id="WP_322521132.1">
    <property type="nucleotide sequence ID" value="NZ_CP140153.1"/>
</dbReference>